<evidence type="ECO:0000256" key="1">
    <source>
        <dbReference type="ARBA" id="ARBA00004651"/>
    </source>
</evidence>
<evidence type="ECO:0000313" key="8">
    <source>
        <dbReference type="Proteomes" id="UP000218272"/>
    </source>
</evidence>
<dbReference type="PANTHER" id="PTHR30250:SF31">
    <property type="entry name" value="INNER MEMBRANE PROTEIN YGHQ"/>
    <property type="match status" value="1"/>
</dbReference>
<comment type="subcellular location">
    <subcellularLocation>
        <location evidence="1">Cell membrane</location>
        <topology evidence="1">Multi-pass membrane protein</topology>
    </subcellularLocation>
</comment>
<evidence type="ECO:0000313" key="7">
    <source>
        <dbReference type="EMBL" id="BAV64973.1"/>
    </source>
</evidence>
<dbReference type="KEGG" id="sclo:SCLO_1019330"/>
<feature type="transmembrane region" description="Helical" evidence="6">
    <location>
        <begin position="408"/>
        <end position="425"/>
    </location>
</feature>
<dbReference type="AlphaFoldDB" id="A0A1E1F373"/>
<accession>A0A1E1F373</accession>
<keyword evidence="3 6" id="KW-0812">Transmembrane</keyword>
<dbReference type="PANTHER" id="PTHR30250">
    <property type="entry name" value="PST FAMILY PREDICTED COLANIC ACID TRANSPORTER"/>
    <property type="match status" value="1"/>
</dbReference>
<sequence>MSGASLFRNSAALVAGRIALSLLRMVAALCVARLAGAESFGAYALLLGIVALFEWLVDFGQTDIAVRDAARDPDRRDTLLAALSRAKRMQGLAGAAALPLILAVMGYDGPVILAGCAGSVAIGASALLQPARAALRLALRPDRDMAAELAGTAAMLPLLALASLMRAPLPVLIATFALARLAQAALAIHWAPPCRAAAPASARHLARSALPLGVAGLLVVLYDALAPLLLAHLLDLKAVAIYAAAARFIFPILIAVQAINTAFFPVIAHGWRRDPAGMERTQQAALLLSVAVSAPLFAGIHGGADFLMSLMGGDFRSGAPLLRLMAWVLLARAVTTAMSPLIVVAGRQGRAMLLTLASLAAQVVALFVLVPRLGVIGAGVGYLLVELLLGSLAVSWMGQAVSGARIDWRPVAALLAAAALAVRLVDATPLAGSFPGGVAAGTLSLGFILLLARLMRRRMAPVWRDLRRRRSLAGDGA</sequence>
<feature type="transmembrane region" description="Helical" evidence="6">
    <location>
        <begin position="376"/>
        <end position="396"/>
    </location>
</feature>
<evidence type="ECO:0000256" key="5">
    <source>
        <dbReference type="ARBA" id="ARBA00023136"/>
    </source>
</evidence>
<evidence type="ECO:0000256" key="2">
    <source>
        <dbReference type="ARBA" id="ARBA00022475"/>
    </source>
</evidence>
<reference evidence="7 8" key="1">
    <citation type="submission" date="2016-10" db="EMBL/GenBank/DDBJ databases">
        <title>Complete Genome Sequence of the Nonylphenol-Degrading Bacterium Sphingobium cloacae JCM 10874T.</title>
        <authorList>
            <person name="Ootsuka M."/>
            <person name="Nishizawa T."/>
            <person name="Ohta H."/>
        </authorList>
    </citation>
    <scope>NUCLEOTIDE SEQUENCE [LARGE SCALE GENOMIC DNA]</scope>
    <source>
        <strain evidence="7 8">JCM 10874</strain>
    </source>
</reference>
<name>A0A1E1F373_9SPHN</name>
<gene>
    <name evidence="7" type="ORF">SCLO_1019330</name>
</gene>
<evidence type="ECO:0000256" key="3">
    <source>
        <dbReference type="ARBA" id="ARBA00022692"/>
    </source>
</evidence>
<feature type="transmembrane region" description="Helical" evidence="6">
    <location>
        <begin position="240"/>
        <end position="263"/>
    </location>
</feature>
<feature type="transmembrane region" description="Helical" evidence="6">
    <location>
        <begin position="40"/>
        <end position="57"/>
    </location>
</feature>
<dbReference type="InterPro" id="IPR050833">
    <property type="entry name" value="Poly_Biosynth_Transport"/>
</dbReference>
<keyword evidence="4 6" id="KW-1133">Transmembrane helix</keyword>
<feature type="transmembrane region" description="Helical" evidence="6">
    <location>
        <begin position="12"/>
        <end position="34"/>
    </location>
</feature>
<dbReference type="RefSeq" id="WP_066517994.1">
    <property type="nucleotide sequence ID" value="NZ_AP017655.1"/>
</dbReference>
<feature type="transmembrane region" description="Helical" evidence="6">
    <location>
        <begin position="171"/>
        <end position="191"/>
    </location>
</feature>
<feature type="transmembrane region" description="Helical" evidence="6">
    <location>
        <begin position="212"/>
        <end position="234"/>
    </location>
</feature>
<feature type="transmembrane region" description="Helical" evidence="6">
    <location>
        <begin position="324"/>
        <end position="344"/>
    </location>
</feature>
<dbReference type="EMBL" id="AP017655">
    <property type="protein sequence ID" value="BAV64973.1"/>
    <property type="molecule type" value="Genomic_DNA"/>
</dbReference>
<feature type="transmembrane region" description="Helical" evidence="6">
    <location>
        <begin position="284"/>
        <end position="304"/>
    </location>
</feature>
<protein>
    <submittedName>
        <fullName evidence="7">Putative membrane protein</fullName>
    </submittedName>
</protein>
<keyword evidence="8" id="KW-1185">Reference proteome</keyword>
<evidence type="ECO:0000256" key="6">
    <source>
        <dbReference type="SAM" id="Phobius"/>
    </source>
</evidence>
<keyword evidence="5 6" id="KW-0472">Membrane</keyword>
<feature type="transmembrane region" description="Helical" evidence="6">
    <location>
        <begin position="431"/>
        <end position="452"/>
    </location>
</feature>
<dbReference type="Pfam" id="PF13440">
    <property type="entry name" value="Polysacc_synt_3"/>
    <property type="match status" value="1"/>
</dbReference>
<proteinExistence type="predicted"/>
<keyword evidence="2" id="KW-1003">Cell membrane</keyword>
<dbReference type="GO" id="GO:0005886">
    <property type="term" value="C:plasma membrane"/>
    <property type="evidence" value="ECO:0007669"/>
    <property type="project" value="UniProtKB-SubCell"/>
</dbReference>
<organism evidence="7 8">
    <name type="scientific">Sphingobium cloacae</name>
    <dbReference type="NCBI Taxonomy" id="120107"/>
    <lineage>
        <taxon>Bacteria</taxon>
        <taxon>Pseudomonadati</taxon>
        <taxon>Pseudomonadota</taxon>
        <taxon>Alphaproteobacteria</taxon>
        <taxon>Sphingomonadales</taxon>
        <taxon>Sphingomonadaceae</taxon>
        <taxon>Sphingobium</taxon>
    </lineage>
</organism>
<dbReference type="Proteomes" id="UP000218272">
    <property type="component" value="Chromosome SCLO_1"/>
</dbReference>
<evidence type="ECO:0000256" key="4">
    <source>
        <dbReference type="ARBA" id="ARBA00022989"/>
    </source>
</evidence>
<feature type="transmembrane region" description="Helical" evidence="6">
    <location>
        <begin position="351"/>
        <end position="370"/>
    </location>
</feature>
<feature type="transmembrane region" description="Helical" evidence="6">
    <location>
        <begin position="89"/>
        <end position="105"/>
    </location>
</feature>